<keyword evidence="3" id="KW-0418">Kinase</keyword>
<protein>
    <recommendedName>
        <fullName evidence="5">Alpha-type protein kinase domain-containing protein</fullName>
    </recommendedName>
</protein>
<feature type="region of interest" description="Disordered" evidence="4">
    <location>
        <begin position="41"/>
        <end position="79"/>
    </location>
</feature>
<dbReference type="GO" id="GO:0005524">
    <property type="term" value="F:ATP binding"/>
    <property type="evidence" value="ECO:0007669"/>
    <property type="project" value="InterPro"/>
</dbReference>
<feature type="region of interest" description="Disordered" evidence="4">
    <location>
        <begin position="664"/>
        <end position="718"/>
    </location>
</feature>
<feature type="region of interest" description="Disordered" evidence="4">
    <location>
        <begin position="1197"/>
        <end position="1227"/>
    </location>
</feature>
<feature type="compositionally biased region" description="Low complexity" evidence="4">
    <location>
        <begin position="619"/>
        <end position="640"/>
    </location>
</feature>
<feature type="region of interest" description="Disordered" evidence="4">
    <location>
        <begin position="541"/>
        <end position="593"/>
    </location>
</feature>
<keyword evidence="7" id="KW-1185">Reference proteome</keyword>
<evidence type="ECO:0000313" key="7">
    <source>
        <dbReference type="Proteomes" id="UP000284842"/>
    </source>
</evidence>
<evidence type="ECO:0000256" key="3">
    <source>
        <dbReference type="ARBA" id="ARBA00022777"/>
    </source>
</evidence>
<dbReference type="Gene3D" id="3.20.200.10">
    <property type="entry name" value="MHCK/EF2 kinase"/>
    <property type="match status" value="1"/>
</dbReference>
<evidence type="ECO:0000313" key="6">
    <source>
        <dbReference type="EMBL" id="PPQ77156.1"/>
    </source>
</evidence>
<evidence type="ECO:0000256" key="2">
    <source>
        <dbReference type="ARBA" id="ARBA00022679"/>
    </source>
</evidence>
<dbReference type="PANTHER" id="PTHR46579">
    <property type="entry name" value="F5/8 TYPE C DOMAIN-CONTAINING PROTEIN-RELATED"/>
    <property type="match status" value="1"/>
</dbReference>
<evidence type="ECO:0000256" key="4">
    <source>
        <dbReference type="SAM" id="MobiDB-lite"/>
    </source>
</evidence>
<feature type="compositionally biased region" description="Polar residues" evidence="4">
    <location>
        <begin position="1218"/>
        <end position="1227"/>
    </location>
</feature>
<dbReference type="InParanoid" id="A0A409WF78"/>
<dbReference type="OrthoDB" id="3247418at2759"/>
<keyword evidence="1" id="KW-0723">Serine/threonine-protein kinase</keyword>
<proteinExistence type="predicted"/>
<organism evidence="6 7">
    <name type="scientific">Panaeolus cyanescens</name>
    <dbReference type="NCBI Taxonomy" id="181874"/>
    <lineage>
        <taxon>Eukaryota</taxon>
        <taxon>Fungi</taxon>
        <taxon>Dikarya</taxon>
        <taxon>Basidiomycota</taxon>
        <taxon>Agaricomycotina</taxon>
        <taxon>Agaricomycetes</taxon>
        <taxon>Agaricomycetidae</taxon>
        <taxon>Agaricales</taxon>
        <taxon>Agaricineae</taxon>
        <taxon>Galeropsidaceae</taxon>
        <taxon>Panaeolus</taxon>
    </lineage>
</organism>
<feature type="region of interest" description="Disordered" evidence="4">
    <location>
        <begin position="896"/>
        <end position="916"/>
    </location>
</feature>
<evidence type="ECO:0000259" key="5">
    <source>
        <dbReference type="Pfam" id="PF02816"/>
    </source>
</evidence>
<dbReference type="GO" id="GO:0004674">
    <property type="term" value="F:protein serine/threonine kinase activity"/>
    <property type="evidence" value="ECO:0007669"/>
    <property type="project" value="UniProtKB-KW"/>
</dbReference>
<dbReference type="STRING" id="181874.A0A409WF78"/>
<dbReference type="SUPFAM" id="SSF56112">
    <property type="entry name" value="Protein kinase-like (PK-like)"/>
    <property type="match status" value="1"/>
</dbReference>
<dbReference type="InterPro" id="IPR011009">
    <property type="entry name" value="Kinase-like_dom_sf"/>
</dbReference>
<reference evidence="6 7" key="1">
    <citation type="journal article" date="2018" name="Evol. Lett.">
        <title>Horizontal gene cluster transfer increased hallucinogenic mushroom diversity.</title>
        <authorList>
            <person name="Reynolds H.T."/>
            <person name="Vijayakumar V."/>
            <person name="Gluck-Thaler E."/>
            <person name="Korotkin H.B."/>
            <person name="Matheny P.B."/>
            <person name="Slot J.C."/>
        </authorList>
    </citation>
    <scope>NUCLEOTIDE SEQUENCE [LARGE SCALE GENOMIC DNA]</scope>
    <source>
        <strain evidence="6 7">2629</strain>
    </source>
</reference>
<feature type="compositionally biased region" description="Polar residues" evidence="4">
    <location>
        <begin position="583"/>
        <end position="593"/>
    </location>
</feature>
<feature type="compositionally biased region" description="Polar residues" evidence="4">
    <location>
        <begin position="705"/>
        <end position="718"/>
    </location>
</feature>
<sequence>MPPKSKKHVICTCIHYGCHSRSYINQFGEQRPGRQISKTARYKHRKKDIDDSMISEDSSTNADKRSATVDQEEDFRSAHTSNLAPSIESRLGDMVSNGIFLPDINGTIYSIADAHAAIYYLACILGSWLHIVLGLSRASTNTAMHMVQLIISLAISMGRLALATELAIPDKSSVAGSTVRIPRDIDTATSKLPIHPLIHRTVICPKCFCKYPINDIPTNCTYRETPRSRPCNEILLRIVRHPKEGAKVIPRRLYSTQDFKSWLEYFLSQPGIEDLIDRSYDHKPNPAGAGMQSIWDSPAWQSIKTQDADGNTFTFSHGRNNLIFSYFIDWFNPHLNKIAGLVSSCGAIMLFCLNLPYEFQHLVQNTYFAGITPPPKEPTITTITSLSDPVIAQFLQAWNGLFVRTHRHPNGIMKRSAILPVIGDIPGIRKCMGYASASAYHFCSFCWLQLFDIGNFNVATWTPKIGDDMRARAELWHHATTKVARKALFKKNGIRWSSLQQLTYRDPVKHTVLGVMHNWIEGVVQHHVRYKWGIGIPDSSKPTTKSNRFKKANPGPATDLMSMEIDSSDMESGSLPSTEHDQTPQPSDFQTASIHPNSISYLQQRLEDLQSQLNRESLSESSDSDSQSTHSSRSNSSSIPHSERSQSQYTPLQSHANSFAAPFDHTTTYQLPPGSVLSVSDVDSEIDHDSTATDNDDEDSDSESGHPTDTLNSQPIFSPSSLSQIREGLAQVVIPSWLERPPTNLGEKSHGKLKADEWLVLASVFFPLIIPEILINTNNNTSGNPTLDNFYHLASCTNIIASHTVSTSDADCYLQHYLSYIDTSKALFPDVSLRPNHHFAVHAAEQMKYWGPLIKLSEYPYEQHNGLLQKIKNNGRLWELDYTMLRKVCQIGRLRSTAQSSVPPPPSKHSNSTSTHYNSLIGNVHQSISKMVTPAASTLRSSTTDKDSTPNRLTSIFLPENYYNDILAYTNEFLCTTAQLPPFRHYQNFPHPLDANVFPRRGWKVNHLAHNRRTFTPQYAHEGNSSISFLNPRNNQIDAGFIQSIWKVHFHQKTYTFLILSPHIPLLGSDIEKNPYRSMPDLFTTIVYTQPPPISFYTVIEPVHIQAHVPFYRRPENTFGFDSESLPLSSKNSIKSSHCLILLDLMIHSIDYSYGLGDEGELGIEQFVKQHVCNAICKGLHLPPVQELWKQFGPTSALDKTTATKIGSSESTESTSEGYQTPEQAEE</sequence>
<gene>
    <name evidence="6" type="ORF">CVT24_009827</name>
</gene>
<dbReference type="AlphaFoldDB" id="A0A409WF78"/>
<dbReference type="Proteomes" id="UP000284842">
    <property type="component" value="Unassembled WGS sequence"/>
</dbReference>
<dbReference type="Pfam" id="PF02816">
    <property type="entry name" value="Alpha_kinase"/>
    <property type="match status" value="1"/>
</dbReference>
<dbReference type="EMBL" id="NHTK01005503">
    <property type="protein sequence ID" value="PPQ77156.1"/>
    <property type="molecule type" value="Genomic_DNA"/>
</dbReference>
<feature type="region of interest" description="Disordered" evidence="4">
    <location>
        <begin position="612"/>
        <end position="652"/>
    </location>
</feature>
<comment type="caution">
    <text evidence="6">The sequence shown here is derived from an EMBL/GenBank/DDBJ whole genome shotgun (WGS) entry which is preliminary data.</text>
</comment>
<accession>A0A409WF78</accession>
<feature type="compositionally biased region" description="Low complexity" evidence="4">
    <location>
        <begin position="559"/>
        <end position="574"/>
    </location>
</feature>
<name>A0A409WF78_9AGAR</name>
<keyword evidence="2" id="KW-0808">Transferase</keyword>
<dbReference type="PANTHER" id="PTHR46579:SF1">
    <property type="entry name" value="F5_8 TYPE C DOMAIN-CONTAINING PROTEIN"/>
    <property type="match status" value="1"/>
</dbReference>
<evidence type="ECO:0000256" key="1">
    <source>
        <dbReference type="ARBA" id="ARBA00022527"/>
    </source>
</evidence>
<feature type="compositionally biased region" description="Polar residues" evidence="4">
    <location>
        <begin position="1198"/>
        <end position="1207"/>
    </location>
</feature>
<feature type="domain" description="Alpha-type protein kinase" evidence="5">
    <location>
        <begin position="1141"/>
        <end position="1177"/>
    </location>
</feature>
<feature type="compositionally biased region" description="Low complexity" evidence="4">
    <location>
        <begin position="1208"/>
        <end position="1217"/>
    </location>
</feature>
<dbReference type="InterPro" id="IPR004166">
    <property type="entry name" value="a-kinase_dom"/>
</dbReference>